<dbReference type="EMBL" id="JASDAP010000025">
    <property type="protein sequence ID" value="KAK1880744.1"/>
    <property type="molecule type" value="Genomic_DNA"/>
</dbReference>
<protein>
    <submittedName>
        <fullName evidence="3">CUB domain containing protein 1</fullName>
    </submittedName>
</protein>
<feature type="domain" description="CDCP1 second and fifth CUB" evidence="2">
    <location>
        <begin position="147"/>
        <end position="242"/>
    </location>
</feature>
<dbReference type="Pfam" id="PF23667">
    <property type="entry name" value="CUB_CDCP1_1"/>
    <property type="match status" value="1"/>
</dbReference>
<feature type="domain" description="CDCP1 second and fifth CUB" evidence="2">
    <location>
        <begin position="285"/>
        <end position="357"/>
    </location>
</feature>
<name>A0AAD9EWD7_DISEL</name>
<feature type="domain" description="CDCP1 first CUB" evidence="1">
    <location>
        <begin position="70"/>
        <end position="140"/>
    </location>
</feature>
<evidence type="ECO:0000259" key="2">
    <source>
        <dbReference type="Pfam" id="PF23668"/>
    </source>
</evidence>
<sequence>METAQPCSNGFQFSVTTSKTNTNGRTEYCQGGSVTRLDLLNAAVVSLQVKPQAKVDSVGFQASAGPLKGRTMVITVDSSTTVVLSRDEEPECEVCSVGGASPDCSPSEKTLTNVEKLSLEFGCLKPQDVYSVKTKKIIECTQSSCTPAAGEVEPDPLKDFKRSLTWDITVPERTVLTLDFPGGLKEISAAETCVDSHQYSVSTTKSDGNTQTKRYCKSGTVASLDLLGATTVTVEVPKDGSRMMSVVPDPNTIITISRGPQSQTADFFTVEINREIDCTEAACSGNIVQAESSLFPDFNRTFTWDLKVVATKAFQLDFPEPGMRQIPNEETCPDEHTYSLVTYLRKGPATIGTFCKGEL</sequence>
<dbReference type="PANTHER" id="PTHR14477">
    <property type="entry name" value="CUB DOMAIN-CONTAINING PROTEIN 1"/>
    <property type="match status" value="1"/>
</dbReference>
<dbReference type="PANTHER" id="PTHR14477:SF1">
    <property type="entry name" value="CUB DOMAIN-CONTAINING PROTEIN 1"/>
    <property type="match status" value="1"/>
</dbReference>
<evidence type="ECO:0000259" key="1">
    <source>
        <dbReference type="Pfam" id="PF23667"/>
    </source>
</evidence>
<evidence type="ECO:0000313" key="4">
    <source>
        <dbReference type="Proteomes" id="UP001228049"/>
    </source>
</evidence>
<reference evidence="3" key="1">
    <citation type="submission" date="2023-04" db="EMBL/GenBank/DDBJ databases">
        <title>Chromosome-level genome of Chaenocephalus aceratus.</title>
        <authorList>
            <person name="Park H."/>
        </authorList>
    </citation>
    <scope>NUCLEOTIDE SEQUENCE</scope>
    <source>
        <strain evidence="3">DE</strain>
        <tissue evidence="3">Muscle</tissue>
    </source>
</reference>
<dbReference type="InterPro" id="IPR056268">
    <property type="entry name" value="CUB_CDCP1_1st"/>
</dbReference>
<dbReference type="Proteomes" id="UP001228049">
    <property type="component" value="Unassembled WGS sequence"/>
</dbReference>
<dbReference type="Pfam" id="PF23668">
    <property type="entry name" value="CUB_CDCP1_2"/>
    <property type="match status" value="3"/>
</dbReference>
<proteinExistence type="predicted"/>
<evidence type="ECO:0000313" key="3">
    <source>
        <dbReference type="EMBL" id="KAK1880744.1"/>
    </source>
</evidence>
<dbReference type="InterPro" id="IPR038811">
    <property type="entry name" value="CDCP1"/>
</dbReference>
<feature type="domain" description="CDCP1 second and fifth CUB" evidence="2">
    <location>
        <begin position="2"/>
        <end position="65"/>
    </location>
</feature>
<accession>A0AAD9EWD7</accession>
<keyword evidence="4" id="KW-1185">Reference proteome</keyword>
<comment type="caution">
    <text evidence="3">The sequence shown here is derived from an EMBL/GenBank/DDBJ whole genome shotgun (WGS) entry which is preliminary data.</text>
</comment>
<gene>
    <name evidence="3" type="ORF">KUDE01_026268</name>
</gene>
<dbReference type="AlphaFoldDB" id="A0AAD9EWD7"/>
<organism evidence="3 4">
    <name type="scientific">Dissostichus eleginoides</name>
    <name type="common">Patagonian toothfish</name>
    <name type="synonym">Dissostichus amissus</name>
    <dbReference type="NCBI Taxonomy" id="100907"/>
    <lineage>
        <taxon>Eukaryota</taxon>
        <taxon>Metazoa</taxon>
        <taxon>Chordata</taxon>
        <taxon>Craniata</taxon>
        <taxon>Vertebrata</taxon>
        <taxon>Euteleostomi</taxon>
        <taxon>Actinopterygii</taxon>
        <taxon>Neopterygii</taxon>
        <taxon>Teleostei</taxon>
        <taxon>Neoteleostei</taxon>
        <taxon>Acanthomorphata</taxon>
        <taxon>Eupercaria</taxon>
        <taxon>Perciformes</taxon>
        <taxon>Notothenioidei</taxon>
        <taxon>Nototheniidae</taxon>
        <taxon>Dissostichus</taxon>
    </lineage>
</organism>
<dbReference type="InterPro" id="IPR056269">
    <property type="entry name" value="CUB_CDCP1_2nd_5th"/>
</dbReference>